<dbReference type="AlphaFoldDB" id="A0A923KV23"/>
<proteinExistence type="predicted"/>
<protein>
    <submittedName>
        <fullName evidence="1">Uncharacterized protein</fullName>
    </submittedName>
</protein>
<dbReference type="RefSeq" id="WP_186917955.1">
    <property type="nucleotide sequence ID" value="NZ_JACOFZ010000013.1"/>
</dbReference>
<keyword evidence="2" id="KW-1185">Reference proteome</keyword>
<dbReference type="Pfam" id="PF19265">
    <property type="entry name" value="DUF5908"/>
    <property type="match status" value="1"/>
</dbReference>
<dbReference type="InterPro" id="IPR045459">
    <property type="entry name" value="DUF5908"/>
</dbReference>
<gene>
    <name evidence="1" type="ORF">H8K36_18225</name>
</gene>
<evidence type="ECO:0000313" key="2">
    <source>
        <dbReference type="Proteomes" id="UP000627446"/>
    </source>
</evidence>
<dbReference type="EMBL" id="JACOFZ010000013">
    <property type="protein sequence ID" value="MBC3883334.1"/>
    <property type="molecule type" value="Genomic_DNA"/>
</dbReference>
<name>A0A923KV23_9BURK</name>
<comment type="caution">
    <text evidence="1">The sequence shown here is derived from an EMBL/GenBank/DDBJ whole genome shotgun (WGS) entry which is preliminary data.</text>
</comment>
<dbReference type="Proteomes" id="UP000627446">
    <property type="component" value="Unassembled WGS sequence"/>
</dbReference>
<evidence type="ECO:0000313" key="1">
    <source>
        <dbReference type="EMBL" id="MBC3883334.1"/>
    </source>
</evidence>
<organism evidence="1 2">
    <name type="scientific">Undibacterium nitidum</name>
    <dbReference type="NCBI Taxonomy" id="2762298"/>
    <lineage>
        <taxon>Bacteria</taxon>
        <taxon>Pseudomonadati</taxon>
        <taxon>Pseudomonadota</taxon>
        <taxon>Betaproteobacteria</taxon>
        <taxon>Burkholderiales</taxon>
        <taxon>Oxalobacteraceae</taxon>
        <taxon>Undibacterium</taxon>
    </lineage>
</organism>
<accession>A0A923KV23</accession>
<reference evidence="1" key="1">
    <citation type="submission" date="2020-08" db="EMBL/GenBank/DDBJ databases">
        <title>Novel species isolated from subtropical streams in China.</title>
        <authorList>
            <person name="Lu H."/>
        </authorList>
    </citation>
    <scope>NUCLEOTIDE SEQUENCE</scope>
    <source>
        <strain evidence="1">LX22W</strain>
    </source>
</reference>
<sequence>MAIEIKELIIKTNIVSRPATSEGETLLDQQAIKEEILAQCKQMVQTMLRERRER</sequence>